<dbReference type="PANTHER" id="PTHR21330">
    <property type="entry name" value="E3 SUMO-PROTEIN LIGASE NSE2"/>
    <property type="match status" value="1"/>
</dbReference>
<evidence type="ECO:0000256" key="6">
    <source>
        <dbReference type="ARBA" id="ARBA00022723"/>
    </source>
</evidence>
<evidence type="ECO:0000256" key="5">
    <source>
        <dbReference type="ARBA" id="ARBA00022679"/>
    </source>
</evidence>
<evidence type="ECO:0000256" key="7">
    <source>
        <dbReference type="ARBA" id="ARBA00022771"/>
    </source>
</evidence>
<dbReference type="Gene3D" id="3.30.40.10">
    <property type="entry name" value="Zinc/RING finger domain, C3HC4 (zinc finger)"/>
    <property type="match status" value="1"/>
</dbReference>
<evidence type="ECO:0000256" key="14">
    <source>
        <dbReference type="SAM" id="Coils"/>
    </source>
</evidence>
<feature type="domain" description="SP-RING-type" evidence="15">
    <location>
        <begin position="142"/>
        <end position="226"/>
    </location>
</feature>
<evidence type="ECO:0000256" key="12">
    <source>
        <dbReference type="ARBA" id="ARBA00032533"/>
    </source>
</evidence>
<comment type="caution">
    <text evidence="16">The sequence shown here is derived from an EMBL/GenBank/DDBJ whole genome shotgun (WGS) entry which is preliminary data.</text>
</comment>
<dbReference type="Pfam" id="PF11789">
    <property type="entry name" value="zf-Nse"/>
    <property type="match status" value="1"/>
</dbReference>
<dbReference type="GO" id="GO:0005634">
    <property type="term" value="C:nucleus"/>
    <property type="evidence" value="ECO:0007669"/>
    <property type="project" value="UniProtKB-SubCell"/>
</dbReference>
<comment type="pathway">
    <text evidence="2">Protein modification; protein sumoylation.</text>
</comment>
<dbReference type="InterPro" id="IPR004181">
    <property type="entry name" value="Znf_MIZ"/>
</dbReference>
<evidence type="ECO:0000259" key="15">
    <source>
        <dbReference type="PROSITE" id="PS51044"/>
    </source>
</evidence>
<comment type="similarity">
    <text evidence="3">Belongs to the NSE2 family.</text>
</comment>
<feature type="coiled-coil region" evidence="14">
    <location>
        <begin position="59"/>
        <end position="90"/>
    </location>
</feature>
<dbReference type="AlphaFoldDB" id="A0AA88XUV5"/>
<evidence type="ECO:0000256" key="10">
    <source>
        <dbReference type="ARBA" id="ARBA00023242"/>
    </source>
</evidence>
<keyword evidence="7 13" id="KW-0863">Zinc-finger</keyword>
<evidence type="ECO:0000313" key="16">
    <source>
        <dbReference type="EMBL" id="KAK3087711.1"/>
    </source>
</evidence>
<protein>
    <recommendedName>
        <fullName evidence="4">E3 SUMO-protein ligase NSE2</fullName>
    </recommendedName>
    <alternativeName>
        <fullName evidence="11">E3 SUMO-protein transferase NSE2</fullName>
    </alternativeName>
    <alternativeName>
        <fullName evidence="12">Non-structural maintenance of chromosomes element 2 homolog</fullName>
    </alternativeName>
</protein>
<keyword evidence="9" id="KW-0862">Zinc</keyword>
<dbReference type="SUPFAM" id="SSF57850">
    <property type="entry name" value="RING/U-box"/>
    <property type="match status" value="1"/>
</dbReference>
<keyword evidence="5" id="KW-0808">Transferase</keyword>
<evidence type="ECO:0000256" key="2">
    <source>
        <dbReference type="ARBA" id="ARBA00004718"/>
    </source>
</evidence>
<name>A0AA88XUV5_PINIB</name>
<dbReference type="EMBL" id="VSWD01000011">
    <property type="protein sequence ID" value="KAK3087711.1"/>
    <property type="molecule type" value="Genomic_DNA"/>
</dbReference>
<keyword evidence="6" id="KW-0479">Metal-binding</keyword>
<keyword evidence="14" id="KW-0175">Coiled coil</keyword>
<dbReference type="PROSITE" id="PS51044">
    <property type="entry name" value="ZF_SP_RING"/>
    <property type="match status" value="1"/>
</dbReference>
<evidence type="ECO:0000256" key="3">
    <source>
        <dbReference type="ARBA" id="ARBA00008212"/>
    </source>
</evidence>
<keyword evidence="8" id="KW-0833">Ubl conjugation pathway</keyword>
<proteinExistence type="inferred from homology"/>
<dbReference type="GO" id="GO:0061665">
    <property type="term" value="F:SUMO ligase activity"/>
    <property type="evidence" value="ECO:0007669"/>
    <property type="project" value="TreeGrafter"/>
</dbReference>
<evidence type="ECO:0000313" key="17">
    <source>
        <dbReference type="Proteomes" id="UP001186944"/>
    </source>
</evidence>
<evidence type="ECO:0000256" key="11">
    <source>
        <dbReference type="ARBA" id="ARBA00031731"/>
    </source>
</evidence>
<dbReference type="GO" id="GO:0008270">
    <property type="term" value="F:zinc ion binding"/>
    <property type="evidence" value="ECO:0007669"/>
    <property type="project" value="UniProtKB-KW"/>
</dbReference>
<evidence type="ECO:0000256" key="13">
    <source>
        <dbReference type="PROSITE-ProRule" id="PRU00452"/>
    </source>
</evidence>
<keyword evidence="17" id="KW-1185">Reference proteome</keyword>
<evidence type="ECO:0000256" key="9">
    <source>
        <dbReference type="ARBA" id="ARBA00022833"/>
    </source>
</evidence>
<evidence type="ECO:0000256" key="1">
    <source>
        <dbReference type="ARBA" id="ARBA00004123"/>
    </source>
</evidence>
<dbReference type="PANTHER" id="PTHR21330:SF1">
    <property type="entry name" value="E3 SUMO-PROTEIN LIGASE NSE2"/>
    <property type="match status" value="1"/>
</dbReference>
<accession>A0AA88XUV5</accession>
<sequence length="236" mass="26676">MSSGGHLGVVEQAIKSMITVKDYIHVGMETTRDLADDFVDCAKGSEKQIEELKSIMLDYVNMERDLKQFLEAVEEVKDQASNTNENLNLESMLDNKLKSIVGSKNNPPSEEHPKYQDLIEKIWEIQNPGAVPSSAPTQEMVVDEDLAMTQSEQSTRCPYTGKDMVIPVRNRHCGHRYDKDGIMHYIKTKKSKAKCPVGGCGNTNPMVAADLVEDHELRRIIERKNKQANKRSKQRD</sequence>
<evidence type="ECO:0000256" key="4">
    <source>
        <dbReference type="ARBA" id="ARBA00020923"/>
    </source>
</evidence>
<gene>
    <name evidence="16" type="ORF">FSP39_009508</name>
</gene>
<dbReference type="InterPro" id="IPR026846">
    <property type="entry name" value="Nse2(Mms21)"/>
</dbReference>
<dbReference type="GO" id="GO:0030915">
    <property type="term" value="C:Smc5-Smc6 complex"/>
    <property type="evidence" value="ECO:0007669"/>
    <property type="project" value="InterPro"/>
</dbReference>
<dbReference type="CDD" id="cd16651">
    <property type="entry name" value="SPL-RING_NSE2"/>
    <property type="match status" value="1"/>
</dbReference>
<reference evidence="16" key="1">
    <citation type="submission" date="2019-08" db="EMBL/GenBank/DDBJ databases">
        <title>The improved chromosome-level genome for the pearl oyster Pinctada fucata martensii using PacBio sequencing and Hi-C.</title>
        <authorList>
            <person name="Zheng Z."/>
        </authorList>
    </citation>
    <scope>NUCLEOTIDE SEQUENCE</scope>
    <source>
        <strain evidence="16">ZZ-2019</strain>
        <tissue evidence="16">Adductor muscle</tissue>
    </source>
</reference>
<keyword evidence="10" id="KW-0539">Nucleus</keyword>
<organism evidence="16 17">
    <name type="scientific">Pinctada imbricata</name>
    <name type="common">Atlantic pearl-oyster</name>
    <name type="synonym">Pinctada martensii</name>
    <dbReference type="NCBI Taxonomy" id="66713"/>
    <lineage>
        <taxon>Eukaryota</taxon>
        <taxon>Metazoa</taxon>
        <taxon>Spiralia</taxon>
        <taxon>Lophotrochozoa</taxon>
        <taxon>Mollusca</taxon>
        <taxon>Bivalvia</taxon>
        <taxon>Autobranchia</taxon>
        <taxon>Pteriomorphia</taxon>
        <taxon>Pterioida</taxon>
        <taxon>Pterioidea</taxon>
        <taxon>Pteriidae</taxon>
        <taxon>Pinctada</taxon>
    </lineage>
</organism>
<evidence type="ECO:0000256" key="8">
    <source>
        <dbReference type="ARBA" id="ARBA00022786"/>
    </source>
</evidence>
<comment type="subcellular location">
    <subcellularLocation>
        <location evidence="1">Nucleus</location>
    </subcellularLocation>
</comment>
<dbReference type="GO" id="GO:0016925">
    <property type="term" value="P:protein sumoylation"/>
    <property type="evidence" value="ECO:0007669"/>
    <property type="project" value="TreeGrafter"/>
</dbReference>
<dbReference type="InterPro" id="IPR013083">
    <property type="entry name" value="Znf_RING/FYVE/PHD"/>
</dbReference>
<dbReference type="Proteomes" id="UP001186944">
    <property type="component" value="Unassembled WGS sequence"/>
</dbReference>
<dbReference type="GO" id="GO:0000724">
    <property type="term" value="P:double-strand break repair via homologous recombination"/>
    <property type="evidence" value="ECO:0007669"/>
    <property type="project" value="InterPro"/>
</dbReference>